<comment type="caution">
    <text evidence="2">The sequence shown here is derived from an EMBL/GenBank/DDBJ whole genome shotgun (WGS) entry which is preliminary data.</text>
</comment>
<accession>A0ABQ4BFV0</accession>
<dbReference type="InterPro" id="IPR001387">
    <property type="entry name" value="Cro/C1-type_HTH"/>
</dbReference>
<evidence type="ECO:0000313" key="2">
    <source>
        <dbReference type="EMBL" id="GIE69562.1"/>
    </source>
</evidence>
<dbReference type="Gene3D" id="1.10.260.40">
    <property type="entry name" value="lambda repressor-like DNA-binding domains"/>
    <property type="match status" value="1"/>
</dbReference>
<dbReference type="InterPro" id="IPR010982">
    <property type="entry name" value="Lambda_DNA-bd_dom_sf"/>
</dbReference>
<protein>
    <submittedName>
        <fullName evidence="2">Transcriptional regulator</fullName>
    </submittedName>
</protein>
<name>A0ABQ4BFV0_9ACTN</name>
<proteinExistence type="predicted"/>
<gene>
    <name evidence="2" type="ORF">Apa02nite_056700</name>
</gene>
<dbReference type="CDD" id="cd00093">
    <property type="entry name" value="HTH_XRE"/>
    <property type="match status" value="1"/>
</dbReference>
<evidence type="ECO:0000259" key="1">
    <source>
        <dbReference type="PROSITE" id="PS50943"/>
    </source>
</evidence>
<dbReference type="SUPFAM" id="SSF47413">
    <property type="entry name" value="lambda repressor-like DNA-binding domains"/>
    <property type="match status" value="1"/>
</dbReference>
<dbReference type="EMBL" id="BOMS01000089">
    <property type="protein sequence ID" value="GIE69562.1"/>
    <property type="molecule type" value="Genomic_DNA"/>
</dbReference>
<dbReference type="Proteomes" id="UP000624709">
    <property type="component" value="Unassembled WGS sequence"/>
</dbReference>
<organism evidence="2 3">
    <name type="scientific">Actinoplanes palleronii</name>
    <dbReference type="NCBI Taxonomy" id="113570"/>
    <lineage>
        <taxon>Bacteria</taxon>
        <taxon>Bacillati</taxon>
        <taxon>Actinomycetota</taxon>
        <taxon>Actinomycetes</taxon>
        <taxon>Micromonosporales</taxon>
        <taxon>Micromonosporaceae</taxon>
        <taxon>Actinoplanes</taxon>
    </lineage>
</organism>
<dbReference type="PROSITE" id="PS50943">
    <property type="entry name" value="HTH_CROC1"/>
    <property type="match status" value="1"/>
</dbReference>
<dbReference type="RefSeq" id="WP_203827711.1">
    <property type="nucleotide sequence ID" value="NZ_BAAATY010000061.1"/>
</dbReference>
<evidence type="ECO:0000313" key="3">
    <source>
        <dbReference type="Proteomes" id="UP000624709"/>
    </source>
</evidence>
<dbReference type="SMART" id="SM00530">
    <property type="entry name" value="HTH_XRE"/>
    <property type="match status" value="1"/>
</dbReference>
<dbReference type="InterPro" id="IPR043917">
    <property type="entry name" value="DUF5753"/>
</dbReference>
<dbReference type="Pfam" id="PF13560">
    <property type="entry name" value="HTH_31"/>
    <property type="match status" value="1"/>
</dbReference>
<feature type="domain" description="HTH cro/C1-type" evidence="1">
    <location>
        <begin position="20"/>
        <end position="74"/>
    </location>
</feature>
<dbReference type="Pfam" id="PF19054">
    <property type="entry name" value="DUF5753"/>
    <property type="match status" value="1"/>
</dbReference>
<reference evidence="2 3" key="1">
    <citation type="submission" date="2021-01" db="EMBL/GenBank/DDBJ databases">
        <title>Whole genome shotgun sequence of Actinoplanes palleronii NBRC 14916.</title>
        <authorList>
            <person name="Komaki H."/>
            <person name="Tamura T."/>
        </authorList>
    </citation>
    <scope>NUCLEOTIDE SEQUENCE [LARGE SCALE GENOMIC DNA]</scope>
    <source>
        <strain evidence="2 3">NBRC 14916</strain>
    </source>
</reference>
<keyword evidence="3" id="KW-1185">Reference proteome</keyword>
<sequence length="290" mass="32086">MSTESANDGGGSSESPGAVIARLRRTAGLTGQQLGLLVKMSQAKISRIETGQASASPEDIARIARALGASREVTDRLISQAETAYNRMTDWRQATGAVGGIQSEVARIEAKTREFRIFQPNVVVGLAQTSEYARSVLSSIDVIYGRRPRDGRVTSVAEAVSARVRRQEVLEERDRRFYFMIGESALSSRVAEPIHMLAQVERLRQVADQENATLRIIPSDAPIPFPLIHGFELLDDSCIVIDVFNTAMISRGHDDITAYRRVFDELEKIATADVAPLLEKYRRHYRELAG</sequence>